<dbReference type="STRING" id="526218.Sterm_2331"/>
<reference evidence="7 8" key="2">
    <citation type="journal article" date="2010" name="Stand. Genomic Sci.">
        <title>Complete genome sequence of Sebaldella termitidis type strain (NCTC 11300).</title>
        <authorList>
            <person name="Harmon-Smith M."/>
            <person name="Celia L."/>
            <person name="Chertkov O."/>
            <person name="Lapidus A."/>
            <person name="Copeland A."/>
            <person name="Glavina Del Rio T."/>
            <person name="Nolan M."/>
            <person name="Lucas S."/>
            <person name="Tice H."/>
            <person name="Cheng J.F."/>
            <person name="Han C."/>
            <person name="Detter J.C."/>
            <person name="Bruce D."/>
            <person name="Goodwin L."/>
            <person name="Pitluck S."/>
            <person name="Pati A."/>
            <person name="Liolios K."/>
            <person name="Ivanova N."/>
            <person name="Mavromatis K."/>
            <person name="Mikhailova N."/>
            <person name="Chen A."/>
            <person name="Palaniappan K."/>
            <person name="Land M."/>
            <person name="Hauser L."/>
            <person name="Chang Y.J."/>
            <person name="Jeffries C.D."/>
            <person name="Brettin T."/>
            <person name="Goker M."/>
            <person name="Beck B."/>
            <person name="Bristow J."/>
            <person name="Eisen J.A."/>
            <person name="Markowitz V."/>
            <person name="Hugenholtz P."/>
            <person name="Kyrpides N.C."/>
            <person name="Klenk H.P."/>
            <person name="Chen F."/>
        </authorList>
    </citation>
    <scope>NUCLEOTIDE SEQUENCE [LARGE SCALE GENOMIC DNA]</scope>
    <source>
        <strain evidence="8">ATCC 33386 / NCTC 11300</strain>
    </source>
</reference>
<accession>D1AL42</accession>
<feature type="domain" description="HTH merR-type" evidence="6">
    <location>
        <begin position="1"/>
        <end position="68"/>
    </location>
</feature>
<dbReference type="CDD" id="cd00592">
    <property type="entry name" value="HTH_MerR-like"/>
    <property type="match status" value="1"/>
</dbReference>
<evidence type="ECO:0000256" key="4">
    <source>
        <dbReference type="ARBA" id="ARBA00023163"/>
    </source>
</evidence>
<feature type="coiled-coil region" evidence="5">
    <location>
        <begin position="83"/>
        <end position="110"/>
    </location>
</feature>
<evidence type="ECO:0000256" key="5">
    <source>
        <dbReference type="SAM" id="Coils"/>
    </source>
</evidence>
<keyword evidence="1" id="KW-0678">Repressor</keyword>
<keyword evidence="4" id="KW-0804">Transcription</keyword>
<keyword evidence="3" id="KW-0238">DNA-binding</keyword>
<dbReference type="InterPro" id="IPR009061">
    <property type="entry name" value="DNA-bd_dom_put_sf"/>
</dbReference>
<dbReference type="AlphaFoldDB" id="D1AL42"/>
<evidence type="ECO:0000313" key="7">
    <source>
        <dbReference type="EMBL" id="ACZ09185.1"/>
    </source>
</evidence>
<organism evidence="7 8">
    <name type="scientific">Sebaldella termitidis (strain ATCC 33386 / NCTC 11300)</name>
    <dbReference type="NCBI Taxonomy" id="526218"/>
    <lineage>
        <taxon>Bacteria</taxon>
        <taxon>Fusobacteriati</taxon>
        <taxon>Fusobacteriota</taxon>
        <taxon>Fusobacteriia</taxon>
        <taxon>Fusobacteriales</taxon>
        <taxon>Leptotrichiaceae</taxon>
        <taxon>Sebaldella</taxon>
    </lineage>
</organism>
<protein>
    <submittedName>
        <fullName evidence="7">Transcriptional regulator, MerR family</fullName>
    </submittedName>
</protein>
<dbReference type="PANTHER" id="PTHR30204">
    <property type="entry name" value="REDOX-CYCLING DRUG-SENSING TRANSCRIPTIONAL ACTIVATOR SOXR"/>
    <property type="match status" value="1"/>
</dbReference>
<keyword evidence="2" id="KW-0805">Transcription regulation</keyword>
<gene>
    <name evidence="7" type="ordered locus">Sterm_2331</name>
</gene>
<evidence type="ECO:0000256" key="1">
    <source>
        <dbReference type="ARBA" id="ARBA00022491"/>
    </source>
</evidence>
<dbReference type="SMART" id="SM00422">
    <property type="entry name" value="HTH_MERR"/>
    <property type="match status" value="1"/>
</dbReference>
<dbReference type="GO" id="GO:0003677">
    <property type="term" value="F:DNA binding"/>
    <property type="evidence" value="ECO:0007669"/>
    <property type="project" value="UniProtKB-KW"/>
</dbReference>
<evidence type="ECO:0000259" key="6">
    <source>
        <dbReference type="PROSITE" id="PS50937"/>
    </source>
</evidence>
<dbReference type="PROSITE" id="PS50937">
    <property type="entry name" value="HTH_MERR_2"/>
    <property type="match status" value="1"/>
</dbReference>
<keyword evidence="5" id="KW-0175">Coiled coil</keyword>
<dbReference type="Gene3D" id="1.10.1660.10">
    <property type="match status" value="1"/>
</dbReference>
<dbReference type="KEGG" id="str:Sterm_2331"/>
<name>D1AL42_SEBTE</name>
<dbReference type="InterPro" id="IPR000551">
    <property type="entry name" value="MerR-type_HTH_dom"/>
</dbReference>
<evidence type="ECO:0000256" key="2">
    <source>
        <dbReference type="ARBA" id="ARBA00023015"/>
    </source>
</evidence>
<reference evidence="8" key="1">
    <citation type="submission" date="2009-09" db="EMBL/GenBank/DDBJ databases">
        <title>The complete chromosome of Sebaldella termitidis ATCC 33386.</title>
        <authorList>
            <consortium name="US DOE Joint Genome Institute (JGI-PGF)"/>
            <person name="Lucas S."/>
            <person name="Copeland A."/>
            <person name="Lapidus A."/>
            <person name="Glavina del Rio T."/>
            <person name="Dalin E."/>
            <person name="Tice H."/>
            <person name="Bruce D."/>
            <person name="Goodwin L."/>
            <person name="Pitluck S."/>
            <person name="Kyrpides N."/>
            <person name="Mavromatis K."/>
            <person name="Ivanova N."/>
            <person name="Mikhailova N."/>
            <person name="Sims D."/>
            <person name="Meincke L."/>
            <person name="Brettin T."/>
            <person name="Detter J.C."/>
            <person name="Han C."/>
            <person name="Larimer F."/>
            <person name="Land M."/>
            <person name="Hauser L."/>
            <person name="Markowitz V."/>
            <person name="Cheng J.F."/>
            <person name="Hugenholtz P."/>
            <person name="Woyke T."/>
            <person name="Wu D."/>
            <person name="Eisen J.A."/>
        </authorList>
    </citation>
    <scope>NUCLEOTIDE SEQUENCE [LARGE SCALE GENOMIC DNA]</scope>
    <source>
        <strain evidence="8">ATCC 33386 / NCTC 11300</strain>
    </source>
</reference>
<dbReference type="SUPFAM" id="SSF46955">
    <property type="entry name" value="Putative DNA-binding domain"/>
    <property type="match status" value="1"/>
</dbReference>
<dbReference type="Pfam" id="PF13411">
    <property type="entry name" value="MerR_1"/>
    <property type="match status" value="1"/>
</dbReference>
<sequence length="141" mass="16709">MTVKEVSKILKIPVSSLHYYENEKLINPKRDKNNYRIFAKEDIMKIKCILILKSFNFSIAKIRELVTLYETCDSSSESRTLAGEMFEEQISELERKKEEYTNLINLFKLILLFEKPKDGEEKEADKLIEKIYNTYIKKEGE</sequence>
<evidence type="ECO:0000313" key="8">
    <source>
        <dbReference type="Proteomes" id="UP000000845"/>
    </source>
</evidence>
<keyword evidence="8" id="KW-1185">Reference proteome</keyword>
<dbReference type="eggNOG" id="COG0789">
    <property type="taxonomic scope" value="Bacteria"/>
</dbReference>
<dbReference type="GO" id="GO:0003700">
    <property type="term" value="F:DNA-binding transcription factor activity"/>
    <property type="evidence" value="ECO:0007669"/>
    <property type="project" value="InterPro"/>
</dbReference>
<dbReference type="PANTHER" id="PTHR30204:SF69">
    <property type="entry name" value="MERR-FAMILY TRANSCRIPTIONAL REGULATOR"/>
    <property type="match status" value="1"/>
</dbReference>
<dbReference type="Proteomes" id="UP000000845">
    <property type="component" value="Chromosome"/>
</dbReference>
<proteinExistence type="predicted"/>
<dbReference type="RefSeq" id="WP_012861779.1">
    <property type="nucleotide sequence ID" value="NC_013517.1"/>
</dbReference>
<dbReference type="HOGENOM" id="CLU_060077_2_3_0"/>
<dbReference type="InterPro" id="IPR047057">
    <property type="entry name" value="MerR_fam"/>
</dbReference>
<dbReference type="EMBL" id="CP001739">
    <property type="protein sequence ID" value="ACZ09185.1"/>
    <property type="molecule type" value="Genomic_DNA"/>
</dbReference>
<evidence type="ECO:0000256" key="3">
    <source>
        <dbReference type="ARBA" id="ARBA00023125"/>
    </source>
</evidence>